<reference evidence="2" key="1">
    <citation type="submission" date="2022-08" db="EMBL/GenBank/DDBJ databases">
        <title>Genome sequencing of akame (Lates japonicus).</title>
        <authorList>
            <person name="Hashiguchi Y."/>
            <person name="Takahashi H."/>
        </authorList>
    </citation>
    <scope>NUCLEOTIDE SEQUENCE</scope>
    <source>
        <strain evidence="2">Kochi</strain>
    </source>
</reference>
<evidence type="ECO:0000256" key="1">
    <source>
        <dbReference type="SAM" id="MobiDB-lite"/>
    </source>
</evidence>
<sequence length="195" mass="22431">MSLNGSFPNNNNHTHMDIQLASSCRMMDKTHPQSNNHRKDNAVKAEACSGHQTPSKLSGLTMSFTRNCYHSVRDPNYTVYKPHIFDFSTMPNSSCFLYGLRGLHRAADQNSQVLERRKRVQSDQEEEGQSRTLLEDVLLRRQQKQLECQCSFLLPEGEGTRGEGDVEEAQLMEFVRVRDRTLRKIHQSSQNKAKF</sequence>
<name>A0AAD3NIZ6_LATJO</name>
<evidence type="ECO:0000313" key="2">
    <source>
        <dbReference type="EMBL" id="GLD73903.1"/>
    </source>
</evidence>
<dbReference type="AlphaFoldDB" id="A0AAD3NIZ6"/>
<dbReference type="EMBL" id="BRZM01001881">
    <property type="protein sequence ID" value="GLD73903.1"/>
    <property type="molecule type" value="Genomic_DNA"/>
</dbReference>
<feature type="region of interest" description="Disordered" evidence="1">
    <location>
        <begin position="111"/>
        <end position="130"/>
    </location>
</feature>
<evidence type="ECO:0000313" key="3">
    <source>
        <dbReference type="Proteomes" id="UP001279410"/>
    </source>
</evidence>
<dbReference type="Proteomes" id="UP001279410">
    <property type="component" value="Unassembled WGS sequence"/>
</dbReference>
<comment type="caution">
    <text evidence="2">The sequence shown here is derived from an EMBL/GenBank/DDBJ whole genome shotgun (WGS) entry which is preliminary data.</text>
</comment>
<protein>
    <submittedName>
        <fullName evidence="2">Protein FAM107B-like isoform X1</fullName>
    </submittedName>
</protein>
<organism evidence="2 3">
    <name type="scientific">Lates japonicus</name>
    <name type="common">Japanese lates</name>
    <dbReference type="NCBI Taxonomy" id="270547"/>
    <lineage>
        <taxon>Eukaryota</taxon>
        <taxon>Metazoa</taxon>
        <taxon>Chordata</taxon>
        <taxon>Craniata</taxon>
        <taxon>Vertebrata</taxon>
        <taxon>Euteleostomi</taxon>
        <taxon>Actinopterygii</taxon>
        <taxon>Neopterygii</taxon>
        <taxon>Teleostei</taxon>
        <taxon>Neoteleostei</taxon>
        <taxon>Acanthomorphata</taxon>
        <taxon>Carangaria</taxon>
        <taxon>Carangaria incertae sedis</taxon>
        <taxon>Centropomidae</taxon>
        <taxon>Lates</taxon>
    </lineage>
</organism>
<proteinExistence type="predicted"/>
<keyword evidence="3" id="KW-1185">Reference proteome</keyword>
<accession>A0AAD3NIZ6</accession>
<gene>
    <name evidence="2" type="ORF">AKAME5_002522900</name>
</gene>